<dbReference type="EMBL" id="JAYMYQ010000001">
    <property type="protein sequence ID" value="KAK7362561.1"/>
    <property type="molecule type" value="Genomic_DNA"/>
</dbReference>
<comment type="caution">
    <text evidence="2">The sequence shown here is derived from an EMBL/GenBank/DDBJ whole genome shotgun (WGS) entry which is preliminary data.</text>
</comment>
<organism evidence="2 3">
    <name type="scientific">Canavalia gladiata</name>
    <name type="common">Sword bean</name>
    <name type="synonym">Dolichos gladiatus</name>
    <dbReference type="NCBI Taxonomy" id="3824"/>
    <lineage>
        <taxon>Eukaryota</taxon>
        <taxon>Viridiplantae</taxon>
        <taxon>Streptophyta</taxon>
        <taxon>Embryophyta</taxon>
        <taxon>Tracheophyta</taxon>
        <taxon>Spermatophyta</taxon>
        <taxon>Magnoliopsida</taxon>
        <taxon>eudicotyledons</taxon>
        <taxon>Gunneridae</taxon>
        <taxon>Pentapetalae</taxon>
        <taxon>rosids</taxon>
        <taxon>fabids</taxon>
        <taxon>Fabales</taxon>
        <taxon>Fabaceae</taxon>
        <taxon>Papilionoideae</taxon>
        <taxon>50 kb inversion clade</taxon>
        <taxon>NPAAA clade</taxon>
        <taxon>indigoferoid/millettioid clade</taxon>
        <taxon>Phaseoleae</taxon>
        <taxon>Canavalia</taxon>
    </lineage>
</organism>
<evidence type="ECO:0000313" key="2">
    <source>
        <dbReference type="EMBL" id="KAK7362561.1"/>
    </source>
</evidence>
<feature type="chain" id="PRO_5042913618" description="Secreted protein" evidence="1">
    <location>
        <begin position="20"/>
        <end position="82"/>
    </location>
</feature>
<evidence type="ECO:0000313" key="3">
    <source>
        <dbReference type="Proteomes" id="UP001367508"/>
    </source>
</evidence>
<gene>
    <name evidence="2" type="ORF">VNO77_04677</name>
</gene>
<evidence type="ECO:0000256" key="1">
    <source>
        <dbReference type="SAM" id="SignalP"/>
    </source>
</evidence>
<keyword evidence="3" id="KW-1185">Reference proteome</keyword>
<protein>
    <recommendedName>
        <fullName evidence="4">Secreted protein</fullName>
    </recommendedName>
</protein>
<sequence>MVQIPTWFMLSVCCPGISSQDLAVATNPIVIAIVQIKCEPVALITTVRPGPMIVLRKKVVRWSTATFFTKGGKIPNLLFPPP</sequence>
<reference evidence="2 3" key="1">
    <citation type="submission" date="2024-01" db="EMBL/GenBank/DDBJ databases">
        <title>The genomes of 5 underutilized Papilionoideae crops provide insights into root nodulation and disease resistanc.</title>
        <authorList>
            <person name="Jiang F."/>
        </authorList>
    </citation>
    <scope>NUCLEOTIDE SEQUENCE [LARGE SCALE GENOMIC DNA]</scope>
    <source>
        <strain evidence="2">LVBAO_FW01</strain>
        <tissue evidence="2">Leaves</tissue>
    </source>
</reference>
<accession>A0AAN9MYY5</accession>
<dbReference type="AlphaFoldDB" id="A0AAN9MYY5"/>
<proteinExistence type="predicted"/>
<name>A0AAN9MYY5_CANGL</name>
<evidence type="ECO:0008006" key="4">
    <source>
        <dbReference type="Google" id="ProtNLM"/>
    </source>
</evidence>
<keyword evidence="1" id="KW-0732">Signal</keyword>
<feature type="signal peptide" evidence="1">
    <location>
        <begin position="1"/>
        <end position="19"/>
    </location>
</feature>
<dbReference type="Proteomes" id="UP001367508">
    <property type="component" value="Unassembled WGS sequence"/>
</dbReference>